<evidence type="ECO:0000259" key="5">
    <source>
        <dbReference type="Pfam" id="PF02518"/>
    </source>
</evidence>
<keyword evidence="1" id="KW-0808">Transferase</keyword>
<dbReference type="GO" id="GO:0000160">
    <property type="term" value="P:phosphorelay signal transduction system"/>
    <property type="evidence" value="ECO:0007669"/>
    <property type="project" value="UniProtKB-KW"/>
</dbReference>
<evidence type="ECO:0000256" key="2">
    <source>
        <dbReference type="ARBA" id="ARBA00022777"/>
    </source>
</evidence>
<dbReference type="GO" id="GO:0016301">
    <property type="term" value="F:kinase activity"/>
    <property type="evidence" value="ECO:0007669"/>
    <property type="project" value="UniProtKB-KW"/>
</dbReference>
<dbReference type="EMBL" id="CP113089">
    <property type="protein sequence ID" value="WAB80581.1"/>
    <property type="molecule type" value="Genomic_DNA"/>
</dbReference>
<feature type="transmembrane region" description="Helical" evidence="4">
    <location>
        <begin position="91"/>
        <end position="111"/>
    </location>
</feature>
<sequence>MTALSSVQGAASSLSLPPPRDVTASSLIRGLATAERIIGVASLGLSFGLVLDLAARQGADDGPLTGVLLTLWLAPLLIVAVAHLLRPRALSGAAVLAIGVLSTAGWAATILTRSTPEESHGSFLLETTAWTLALIGAVQPTARSGVLWSALGLLAGTAGLVLGSLVVGAPVTLSPDRFVDGGIVIIAYLVVALGWRRTRGRLPALPQVERATREAHARRLRERAAAAVVHDTLLSSLTLVARAPEGVVDARLERLIRRDLRVVGTAEVTAAGTASTSSDLLPLRLVELADGFRWRGLRVDVSGVDAVPELERQAAEALVEAVAAALDNVSRHSGSASAEVTIGTSERAVTVMVVDTGRGFDPEGVDVERMGVRESIVGRIERLGGRVRIFSGGTGTTVVLSLPLATAGSGAEPRPAGPGGGSA</sequence>
<evidence type="ECO:0000256" key="4">
    <source>
        <dbReference type="SAM" id="Phobius"/>
    </source>
</evidence>
<reference evidence="6" key="1">
    <citation type="submission" date="2022-11" db="EMBL/GenBank/DDBJ databases">
        <title>Description of Microcella daejonensis nov. sp, isolated from riverside soil.</title>
        <authorList>
            <person name="Molina K.M."/>
            <person name="Kim S.B."/>
        </authorList>
    </citation>
    <scope>NUCLEOTIDE SEQUENCE</scope>
    <source>
        <strain evidence="6">MMS21-STM12</strain>
    </source>
</reference>
<dbReference type="SUPFAM" id="SSF55874">
    <property type="entry name" value="ATPase domain of HSP90 chaperone/DNA topoisomerase II/histidine kinase"/>
    <property type="match status" value="1"/>
</dbReference>
<accession>A0A9E8MKR4</accession>
<dbReference type="Gene3D" id="3.30.565.10">
    <property type="entry name" value="Histidine kinase-like ATPase, C-terminal domain"/>
    <property type="match status" value="1"/>
</dbReference>
<protein>
    <recommendedName>
        <fullName evidence="5">Histidine kinase/HSP90-like ATPase domain-containing protein</fullName>
    </recommendedName>
</protein>
<dbReference type="InterPro" id="IPR003594">
    <property type="entry name" value="HATPase_dom"/>
</dbReference>
<keyword evidence="2" id="KW-0418">Kinase</keyword>
<evidence type="ECO:0000313" key="6">
    <source>
        <dbReference type="EMBL" id="WAB80581.1"/>
    </source>
</evidence>
<keyword evidence="4" id="KW-0812">Transmembrane</keyword>
<evidence type="ECO:0000256" key="1">
    <source>
        <dbReference type="ARBA" id="ARBA00022679"/>
    </source>
</evidence>
<proteinExistence type="predicted"/>
<gene>
    <name evidence="6" type="ORF">OVN18_08360</name>
</gene>
<name>A0A9E8MKR4_9MICO</name>
<keyword evidence="7" id="KW-1185">Reference proteome</keyword>
<dbReference type="Proteomes" id="UP001164706">
    <property type="component" value="Chromosome"/>
</dbReference>
<feature type="transmembrane region" description="Helical" evidence="4">
    <location>
        <begin position="123"/>
        <end position="142"/>
    </location>
</feature>
<feature type="transmembrane region" description="Helical" evidence="4">
    <location>
        <begin position="148"/>
        <end position="171"/>
    </location>
</feature>
<keyword evidence="4" id="KW-0472">Membrane</keyword>
<evidence type="ECO:0000313" key="7">
    <source>
        <dbReference type="Proteomes" id="UP001164706"/>
    </source>
</evidence>
<dbReference type="InterPro" id="IPR036890">
    <property type="entry name" value="HATPase_C_sf"/>
</dbReference>
<keyword evidence="4" id="KW-1133">Transmembrane helix</keyword>
<dbReference type="AlphaFoldDB" id="A0A9E8MKR4"/>
<organism evidence="6 7">
    <name type="scientific">Microcella daejeonensis</name>
    <dbReference type="NCBI Taxonomy" id="2994971"/>
    <lineage>
        <taxon>Bacteria</taxon>
        <taxon>Bacillati</taxon>
        <taxon>Actinomycetota</taxon>
        <taxon>Actinomycetes</taxon>
        <taxon>Micrococcales</taxon>
        <taxon>Microbacteriaceae</taxon>
        <taxon>Microcella</taxon>
    </lineage>
</organism>
<feature type="transmembrane region" description="Helical" evidence="4">
    <location>
        <begin position="178"/>
        <end position="195"/>
    </location>
</feature>
<feature type="transmembrane region" description="Helical" evidence="4">
    <location>
        <begin position="67"/>
        <end position="85"/>
    </location>
</feature>
<feature type="domain" description="Histidine kinase/HSP90-like ATPase" evidence="5">
    <location>
        <begin position="316"/>
        <end position="405"/>
    </location>
</feature>
<evidence type="ECO:0000256" key="3">
    <source>
        <dbReference type="ARBA" id="ARBA00023012"/>
    </source>
</evidence>
<dbReference type="InterPro" id="IPR050482">
    <property type="entry name" value="Sensor_HK_TwoCompSys"/>
</dbReference>
<dbReference type="RefSeq" id="WP_267780253.1">
    <property type="nucleotide sequence ID" value="NZ_CP113089.1"/>
</dbReference>
<dbReference type="Pfam" id="PF02518">
    <property type="entry name" value="HATPase_c"/>
    <property type="match status" value="1"/>
</dbReference>
<dbReference type="KEGG" id="mdb:OVN18_08360"/>
<feature type="transmembrane region" description="Helical" evidence="4">
    <location>
        <begin position="37"/>
        <end position="55"/>
    </location>
</feature>
<keyword evidence="3" id="KW-0902">Two-component regulatory system</keyword>
<dbReference type="PANTHER" id="PTHR24421">
    <property type="entry name" value="NITRATE/NITRITE SENSOR PROTEIN NARX-RELATED"/>
    <property type="match status" value="1"/>
</dbReference>